<dbReference type="UniPathway" id="UPA00378"/>
<keyword evidence="15" id="KW-1015">Disulfide bond</keyword>
<comment type="cofactor">
    <cofactor evidence="1">
        <name>Mn(2+)</name>
        <dbReference type="ChEBI" id="CHEBI:29035"/>
    </cofactor>
</comment>
<evidence type="ECO:0000256" key="19">
    <source>
        <dbReference type="ARBA" id="ARBA00041226"/>
    </source>
</evidence>
<keyword evidence="12" id="KW-0735">Signal-anchor</keyword>
<name>A0A6P6Y0K5_DERPT</name>
<dbReference type="Gene3D" id="3.90.550.50">
    <property type="match status" value="1"/>
</dbReference>
<evidence type="ECO:0000256" key="10">
    <source>
        <dbReference type="ARBA" id="ARBA00022723"/>
    </source>
</evidence>
<feature type="domain" description="Fringe-like glycosyltransferase" evidence="24">
    <location>
        <begin position="195"/>
        <end position="366"/>
    </location>
</feature>
<keyword evidence="11" id="KW-0547">Nucleotide-binding</keyword>
<dbReference type="GO" id="GO:0000166">
    <property type="term" value="F:nucleotide binding"/>
    <property type="evidence" value="ECO:0007669"/>
    <property type="project" value="UniProtKB-KW"/>
</dbReference>
<dbReference type="FunCoup" id="A0A6P6Y0K5">
    <property type="interactions" value="231"/>
</dbReference>
<keyword evidence="17" id="KW-0464">Manganese</keyword>
<accession>A0A6P6Y0K5</accession>
<reference evidence="26" key="1">
    <citation type="submission" date="2025-08" db="UniProtKB">
        <authorList>
            <consortium name="RefSeq"/>
        </authorList>
    </citation>
    <scope>IDENTIFICATION</scope>
    <source>
        <strain evidence="26">Airmid</strain>
    </source>
</reference>
<keyword evidence="8" id="KW-0808">Transferase</keyword>
<dbReference type="OMA" id="WRYTESS"/>
<dbReference type="GO" id="GO:0016263">
    <property type="term" value="F:glycoprotein-N-acetylgalactosamine 3-beta-galactosyltransferase activity"/>
    <property type="evidence" value="ECO:0007669"/>
    <property type="project" value="UniProtKB-EC"/>
</dbReference>
<evidence type="ECO:0000256" key="3">
    <source>
        <dbReference type="ARBA" id="ARBA00004922"/>
    </source>
</evidence>
<comment type="pathway">
    <text evidence="3">Protein modification; protein glycosylation.</text>
</comment>
<evidence type="ECO:0000256" key="14">
    <source>
        <dbReference type="ARBA" id="ARBA00023136"/>
    </source>
</evidence>
<evidence type="ECO:0000256" key="21">
    <source>
        <dbReference type="ARBA" id="ARBA00043065"/>
    </source>
</evidence>
<evidence type="ECO:0000256" key="12">
    <source>
        <dbReference type="ARBA" id="ARBA00022968"/>
    </source>
</evidence>
<dbReference type="PANTHER" id="PTHR23033:SF14">
    <property type="entry name" value="GLYCOPROTEIN-N-ACETYLGALACTOSAMINE 3-BETA-GALACTOSYLTRANSFERASE 1-RELATED"/>
    <property type="match status" value="1"/>
</dbReference>
<feature type="transmembrane region" description="Helical" evidence="23">
    <location>
        <begin position="95"/>
        <end position="119"/>
    </location>
</feature>
<dbReference type="KEGG" id="dpte:113792129"/>
<dbReference type="GO" id="GO:0016020">
    <property type="term" value="C:membrane"/>
    <property type="evidence" value="ECO:0007669"/>
    <property type="project" value="UniProtKB-SubCell"/>
</dbReference>
<dbReference type="InParanoid" id="A0A6P6Y0K5"/>
<evidence type="ECO:0000256" key="22">
    <source>
        <dbReference type="ARBA" id="ARBA00059245"/>
    </source>
</evidence>
<evidence type="ECO:0000256" key="9">
    <source>
        <dbReference type="ARBA" id="ARBA00022692"/>
    </source>
</evidence>
<evidence type="ECO:0000256" key="2">
    <source>
        <dbReference type="ARBA" id="ARBA00004606"/>
    </source>
</evidence>
<keyword evidence="10" id="KW-0479">Metal-binding</keyword>
<keyword evidence="9 23" id="KW-0812">Transmembrane</keyword>
<dbReference type="PANTHER" id="PTHR23033">
    <property type="entry name" value="BETA1,3-GALACTOSYLTRANSFERASE"/>
    <property type="match status" value="1"/>
</dbReference>
<evidence type="ECO:0000313" key="25">
    <source>
        <dbReference type="Proteomes" id="UP000515146"/>
    </source>
</evidence>
<dbReference type="GO" id="GO:0030145">
    <property type="term" value="F:manganese ion binding"/>
    <property type="evidence" value="ECO:0007669"/>
    <property type="project" value="UniProtKB-ARBA"/>
</dbReference>
<evidence type="ECO:0000256" key="7">
    <source>
        <dbReference type="ARBA" id="ARBA00022676"/>
    </source>
</evidence>
<evidence type="ECO:0000256" key="20">
    <source>
        <dbReference type="ARBA" id="ARBA00042009"/>
    </source>
</evidence>
<keyword evidence="25" id="KW-1185">Reference proteome</keyword>
<dbReference type="InterPro" id="IPR003378">
    <property type="entry name" value="Fringe-like_glycosylTrfase"/>
</dbReference>
<organism evidence="25 26">
    <name type="scientific">Dermatophagoides pteronyssinus</name>
    <name type="common">European house dust mite</name>
    <dbReference type="NCBI Taxonomy" id="6956"/>
    <lineage>
        <taxon>Eukaryota</taxon>
        <taxon>Metazoa</taxon>
        <taxon>Ecdysozoa</taxon>
        <taxon>Arthropoda</taxon>
        <taxon>Chelicerata</taxon>
        <taxon>Arachnida</taxon>
        <taxon>Acari</taxon>
        <taxon>Acariformes</taxon>
        <taxon>Sarcoptiformes</taxon>
        <taxon>Astigmata</taxon>
        <taxon>Psoroptidia</taxon>
        <taxon>Analgoidea</taxon>
        <taxon>Pyroglyphidae</taxon>
        <taxon>Dermatophagoidinae</taxon>
        <taxon>Dermatophagoides</taxon>
    </lineage>
</organism>
<keyword evidence="16" id="KW-0325">Glycoprotein</keyword>
<dbReference type="RefSeq" id="XP_027197824.1">
    <property type="nucleotide sequence ID" value="XM_027342023.1"/>
</dbReference>
<evidence type="ECO:0000256" key="16">
    <source>
        <dbReference type="ARBA" id="ARBA00023180"/>
    </source>
</evidence>
<comment type="similarity">
    <text evidence="4">Belongs to the glycosyltransferase 31 family. Beta3-Gal-T subfamily.</text>
</comment>
<evidence type="ECO:0000256" key="1">
    <source>
        <dbReference type="ARBA" id="ARBA00001936"/>
    </source>
</evidence>
<evidence type="ECO:0000256" key="18">
    <source>
        <dbReference type="ARBA" id="ARBA00040898"/>
    </source>
</evidence>
<dbReference type="OrthoDB" id="414175at2759"/>
<evidence type="ECO:0000256" key="11">
    <source>
        <dbReference type="ARBA" id="ARBA00022741"/>
    </source>
</evidence>
<keyword evidence="14 23" id="KW-0472">Membrane</keyword>
<evidence type="ECO:0000313" key="26">
    <source>
        <dbReference type="RefSeq" id="XP_027197824.1"/>
    </source>
</evidence>
<dbReference type="AlphaFoldDB" id="A0A6P6Y0K5"/>
<dbReference type="FunFam" id="3.90.550.50:FF:000017">
    <property type="entry name" value="Glycoprotein-N-acetylgalactosamine 3-beta-galactosyltransferase 1"/>
    <property type="match status" value="1"/>
</dbReference>
<evidence type="ECO:0000256" key="15">
    <source>
        <dbReference type="ARBA" id="ARBA00023157"/>
    </source>
</evidence>
<evidence type="ECO:0000256" key="13">
    <source>
        <dbReference type="ARBA" id="ARBA00022989"/>
    </source>
</evidence>
<protein>
    <recommendedName>
        <fullName evidence="18">Glycoprotein-N-acetylgalactosamine 3-beta-galactosyltransferase 1</fullName>
        <ecNumber evidence="6">2.4.1.122</ecNumber>
    </recommendedName>
    <alternativeName>
        <fullName evidence="20">Core 1 O-glycan T-synthase</fullName>
    </alternativeName>
    <alternativeName>
        <fullName evidence="21">Core 1 UDP-galactose:N-acetylgalactosamine-alpha-R beta 1,3-galactosyltransferase 1</fullName>
    </alternativeName>
    <alternativeName>
        <fullName evidence="19">Core 1 beta1,3-galactosyltransferase 1</fullName>
    </alternativeName>
</protein>
<feature type="transmembrane region" description="Helical" evidence="23">
    <location>
        <begin position="15"/>
        <end position="36"/>
    </location>
</feature>
<proteinExistence type="inferred from homology"/>
<comment type="subcellular location">
    <subcellularLocation>
        <location evidence="2">Membrane</location>
        <topology evidence="2">Single-pass type II membrane protein</topology>
    </subcellularLocation>
</comment>
<evidence type="ECO:0000256" key="8">
    <source>
        <dbReference type="ARBA" id="ARBA00022679"/>
    </source>
</evidence>
<evidence type="ECO:0000256" key="5">
    <source>
        <dbReference type="ARBA" id="ARBA00011748"/>
    </source>
</evidence>
<dbReference type="Proteomes" id="UP000515146">
    <property type="component" value="Unplaced"/>
</dbReference>
<dbReference type="InterPro" id="IPR026050">
    <property type="entry name" value="C1GALT1/C1GALT1_chp1"/>
</dbReference>
<evidence type="ECO:0000256" key="4">
    <source>
        <dbReference type="ARBA" id="ARBA00006462"/>
    </source>
</evidence>
<comment type="function">
    <text evidence="22">Glycosyltransferase that generates the core 1 O-glycan Gal-beta1-3GalNAc-alpha1-Ser/Thr (T antigen), which is a precursor for many extended O-glycans in glycoproteins.</text>
</comment>
<evidence type="ECO:0000256" key="23">
    <source>
        <dbReference type="SAM" id="Phobius"/>
    </source>
</evidence>
<comment type="subunit">
    <text evidence="5">Homodimer; disulfide-linked.</text>
</comment>
<keyword evidence="13 23" id="KW-1133">Transmembrane helix</keyword>
<keyword evidence="7" id="KW-0328">Glycosyltransferase</keyword>
<dbReference type="Pfam" id="PF02434">
    <property type="entry name" value="Fringe"/>
    <property type="match status" value="1"/>
</dbReference>
<dbReference type="EC" id="2.4.1.122" evidence="6"/>
<evidence type="ECO:0000259" key="24">
    <source>
        <dbReference type="Pfam" id="PF02434"/>
    </source>
</evidence>
<sequence length="495" mass="57259">MNIISTYYYDYIDHFIFICLCDCHFLLTTSILKFVFFNNKISKNCFVLIDPDLRSIKLMSSLSQKNYLYQPLNTNNTMNNGSSSSSSSHKISKNFMIALLMGMTFGFSFAYLLISVVNWNSLKGISFLPNRQSELDEHYYSHDNYHHDSDLDPHHHGQLDSIKGPKLPVSFHDLEEIFHKDEDIVARHLAKTVRVLCWVMTAPKNHQAKAKHVKETWGKRCNKLIFISSEEDKSLPAIKLDVPEGRDHLWAKTVGGFNYSYHHYLNDADWFMKADDDTYVILENLRYFLSTHNPAEPIYFGCKFKPFVSQGYMSGGAGYVLSKEALKRFVEIGLPKDHPDKCPDKEEGGAEDVDMGSCLEALNVTAGDSRDTLGRGRFFPFVPEHHVVPGHVDRNFWYWKYIYYPSQEGLGCCSDTAISFHYVSPNMMYVLEYLIYHLRPYGISSYVRPQDQKLLEYHHQQQEPQTQIIPNEKIIKSKDDNSINIKRNESLKLTN</sequence>
<gene>
    <name evidence="26" type="primary">LOC113792129</name>
</gene>
<evidence type="ECO:0000256" key="6">
    <source>
        <dbReference type="ARBA" id="ARBA00012557"/>
    </source>
</evidence>
<evidence type="ECO:0000256" key="17">
    <source>
        <dbReference type="ARBA" id="ARBA00023211"/>
    </source>
</evidence>